<dbReference type="EMBL" id="ACNN01000014">
    <property type="protein sequence ID" value="EEN83093.1"/>
    <property type="molecule type" value="Genomic_DNA"/>
</dbReference>
<evidence type="ECO:0000313" key="3">
    <source>
        <dbReference type="Proteomes" id="UP000004295"/>
    </source>
</evidence>
<accession>C3J9T2</accession>
<evidence type="ECO:0000313" key="2">
    <source>
        <dbReference type="EMBL" id="EEN83093.1"/>
    </source>
</evidence>
<dbReference type="PROSITE" id="PS51257">
    <property type="entry name" value="PROKAR_LIPOPROTEIN"/>
    <property type="match status" value="1"/>
</dbReference>
<name>C3J9T2_POREA</name>
<reference evidence="2 3" key="1">
    <citation type="submission" date="2009-04" db="EMBL/GenBank/DDBJ databases">
        <authorList>
            <person name="Sebastian Y."/>
            <person name="Madupu R."/>
            <person name="Durkin A.S."/>
            <person name="Torralba M."/>
            <person name="Methe B."/>
            <person name="Sutton G.G."/>
            <person name="Strausberg R.L."/>
            <person name="Nelson K.E."/>
        </authorList>
    </citation>
    <scope>NUCLEOTIDE SEQUENCE [LARGE SCALE GENOMIC DNA]</scope>
    <source>
        <strain evidence="3">ATCC 35406 / BCRC 14492 / JCM 8526 / NCTC 13058 / HG 370</strain>
    </source>
</reference>
<proteinExistence type="predicted"/>
<feature type="signal peptide" evidence="1">
    <location>
        <begin position="1"/>
        <end position="23"/>
    </location>
</feature>
<dbReference type="STRING" id="553175.POREN0001_0833"/>
<evidence type="ECO:0000256" key="1">
    <source>
        <dbReference type="SAM" id="SignalP"/>
    </source>
</evidence>
<dbReference type="GeneID" id="93365093"/>
<dbReference type="RefSeq" id="WP_004333073.1">
    <property type="nucleotide sequence ID" value="NZ_ACNN01000014.1"/>
</dbReference>
<gene>
    <name evidence="2" type="ORF">POREN0001_0833</name>
</gene>
<sequence>MNRLYTFFVGACVAAASCFSSHAQVRERMVVYPKGGSPVGYWVDHTDSVMFLTDMPDLNATLKVTEPATPTVGGMHLEFDFGLDVKKARVAFPEQFQFRGGIDGMTQDQLMDAFSRMESHWVTPNGPKMKFDLTGLQQGYSYYAIFYGQDEYGCPGEVKYVPFEVPKAALVGNPKVKVEFTHIGSTSLKIKFTPNDDVLGYFYLVMPVDDPNREMLMQMMGIPDLKHYVTIFGVDFDTKKQHVGEEEKEIKDLASGTEHGVYLVVVDKNGQYSEVSDSDRATTKVLGTDKKAHITLTLKEKTANSAKFVCKPDENTTVYRVAVLEKAKYNREVIENAFKETPDEDMNLPLFAEEKTLNANGLTPNTDHIVVAMPRNLKKEWGDLVTLEFKTDEGAAPGSALKLEVVGGGKTFVAPTATPLEMTSAKVSLELTK</sequence>
<keyword evidence="3" id="KW-1185">Reference proteome</keyword>
<protein>
    <submittedName>
        <fullName evidence="2">Uncharacterized protein</fullName>
    </submittedName>
</protein>
<dbReference type="Proteomes" id="UP000004295">
    <property type="component" value="Unassembled WGS sequence"/>
</dbReference>
<organism evidence="2 3">
    <name type="scientific">Porphyromonas endodontalis (strain ATCC 35406 / DSM 24491 / JCM 8526 / CCUG 16442 / BCRC 14492 / NCTC 13058 / HG 370)</name>
    <name type="common">Bacteroides endodontalis</name>
    <dbReference type="NCBI Taxonomy" id="553175"/>
    <lineage>
        <taxon>Bacteria</taxon>
        <taxon>Pseudomonadati</taxon>
        <taxon>Bacteroidota</taxon>
        <taxon>Bacteroidia</taxon>
        <taxon>Bacteroidales</taxon>
        <taxon>Porphyromonadaceae</taxon>
        <taxon>Porphyromonas</taxon>
    </lineage>
</organism>
<comment type="caution">
    <text evidence="2">The sequence shown here is derived from an EMBL/GenBank/DDBJ whole genome shotgun (WGS) entry which is preliminary data.</text>
</comment>
<keyword evidence="1" id="KW-0732">Signal</keyword>
<dbReference type="AlphaFoldDB" id="C3J9T2"/>
<feature type="chain" id="PRO_5002927998" evidence="1">
    <location>
        <begin position="24"/>
        <end position="433"/>
    </location>
</feature>